<sequence length="110" mass="12041">MIPRTKTFVKDIVVGILGAGQSYAVQASPSSVTFLNKAQFLHSELADSPNSTNKCKTSFHARSQLLVKQLTPFAYRFIGRGAYNEKVKPYSLLSDSPDLGNERCVGMVIS</sequence>
<evidence type="ECO:0000313" key="2">
    <source>
        <dbReference type="Proteomes" id="UP000600918"/>
    </source>
</evidence>
<comment type="caution">
    <text evidence="1">The sequence shown here is derived from an EMBL/GenBank/DDBJ whole genome shotgun (WGS) entry which is preliminary data.</text>
</comment>
<organism evidence="1 2">
    <name type="scientific">Vespula pensylvanica</name>
    <name type="common">Western yellow jacket</name>
    <name type="synonym">Wasp</name>
    <dbReference type="NCBI Taxonomy" id="30213"/>
    <lineage>
        <taxon>Eukaryota</taxon>
        <taxon>Metazoa</taxon>
        <taxon>Ecdysozoa</taxon>
        <taxon>Arthropoda</taxon>
        <taxon>Hexapoda</taxon>
        <taxon>Insecta</taxon>
        <taxon>Pterygota</taxon>
        <taxon>Neoptera</taxon>
        <taxon>Endopterygota</taxon>
        <taxon>Hymenoptera</taxon>
        <taxon>Apocrita</taxon>
        <taxon>Aculeata</taxon>
        <taxon>Vespoidea</taxon>
        <taxon>Vespidae</taxon>
        <taxon>Vespinae</taxon>
        <taxon>Vespula</taxon>
    </lineage>
</organism>
<keyword evidence="2" id="KW-1185">Reference proteome</keyword>
<dbReference type="EMBL" id="JACSDY010000007">
    <property type="protein sequence ID" value="KAF7423869.1"/>
    <property type="molecule type" value="Genomic_DNA"/>
</dbReference>
<dbReference type="AlphaFoldDB" id="A0A834P166"/>
<reference evidence="1" key="1">
    <citation type="journal article" date="2020" name="G3 (Bethesda)">
        <title>High-Quality Assemblies for Three Invasive Social Wasps from the &lt;i&gt;Vespula&lt;/i&gt; Genus.</title>
        <authorList>
            <person name="Harrop T.W.R."/>
            <person name="Guhlin J."/>
            <person name="McLaughlin G.M."/>
            <person name="Permina E."/>
            <person name="Stockwell P."/>
            <person name="Gilligan J."/>
            <person name="Le Lec M.F."/>
            <person name="Gruber M.A.M."/>
            <person name="Quinn O."/>
            <person name="Lovegrove M."/>
            <person name="Duncan E.J."/>
            <person name="Remnant E.J."/>
            <person name="Van Eeckhoven J."/>
            <person name="Graham B."/>
            <person name="Knapp R.A."/>
            <person name="Langford K.W."/>
            <person name="Kronenberg Z."/>
            <person name="Press M.O."/>
            <person name="Eacker S.M."/>
            <person name="Wilson-Rankin E.E."/>
            <person name="Purcell J."/>
            <person name="Lester P.J."/>
            <person name="Dearden P.K."/>
        </authorList>
    </citation>
    <scope>NUCLEOTIDE SEQUENCE</scope>
    <source>
        <strain evidence="1">Volc-1</strain>
    </source>
</reference>
<proteinExistence type="predicted"/>
<evidence type="ECO:0000313" key="1">
    <source>
        <dbReference type="EMBL" id="KAF7423869.1"/>
    </source>
</evidence>
<protein>
    <submittedName>
        <fullName evidence="1">Uncharacterized protein</fullName>
    </submittedName>
</protein>
<gene>
    <name evidence="1" type="ORF">H0235_009152</name>
</gene>
<accession>A0A834P166</accession>
<dbReference type="Proteomes" id="UP000600918">
    <property type="component" value="Unassembled WGS sequence"/>
</dbReference>
<name>A0A834P166_VESPE</name>